<dbReference type="GO" id="GO:0006352">
    <property type="term" value="P:DNA-templated transcription initiation"/>
    <property type="evidence" value="ECO:0007669"/>
    <property type="project" value="InterPro"/>
</dbReference>
<dbReference type="NCBIfam" id="TIGR02937">
    <property type="entry name" value="sigma70-ECF"/>
    <property type="match status" value="1"/>
</dbReference>
<dbReference type="STRING" id="688867.SAMN05660236_5419"/>
<dbReference type="Gene3D" id="1.10.10.10">
    <property type="entry name" value="Winged helix-like DNA-binding domain superfamily/Winged helix DNA-binding domain"/>
    <property type="match status" value="1"/>
</dbReference>
<evidence type="ECO:0000313" key="7">
    <source>
        <dbReference type="EMBL" id="SKC87441.1"/>
    </source>
</evidence>
<organism evidence="7 8">
    <name type="scientific">Ohtaekwangia koreensis</name>
    <dbReference type="NCBI Taxonomy" id="688867"/>
    <lineage>
        <taxon>Bacteria</taxon>
        <taxon>Pseudomonadati</taxon>
        <taxon>Bacteroidota</taxon>
        <taxon>Cytophagia</taxon>
        <taxon>Cytophagales</taxon>
        <taxon>Fulvivirgaceae</taxon>
        <taxon>Ohtaekwangia</taxon>
    </lineage>
</organism>
<dbReference type="Gene3D" id="1.10.1740.10">
    <property type="match status" value="1"/>
</dbReference>
<dbReference type="EMBL" id="FUZU01000004">
    <property type="protein sequence ID" value="SKC87441.1"/>
    <property type="molecule type" value="Genomic_DNA"/>
</dbReference>
<keyword evidence="8" id="KW-1185">Reference proteome</keyword>
<dbReference type="InterPro" id="IPR014284">
    <property type="entry name" value="RNA_pol_sigma-70_dom"/>
</dbReference>
<accession>A0A1T5MGR4</accession>
<dbReference type="GO" id="GO:0016987">
    <property type="term" value="F:sigma factor activity"/>
    <property type="evidence" value="ECO:0007669"/>
    <property type="project" value="UniProtKB-KW"/>
</dbReference>
<dbReference type="Pfam" id="PF04542">
    <property type="entry name" value="Sigma70_r2"/>
    <property type="match status" value="1"/>
</dbReference>
<proteinExistence type="inferred from homology"/>
<comment type="similarity">
    <text evidence="1">Belongs to the sigma-70 factor family. ECF subfamily.</text>
</comment>
<evidence type="ECO:0000313" key="8">
    <source>
        <dbReference type="Proteomes" id="UP000190961"/>
    </source>
</evidence>
<gene>
    <name evidence="7" type="ORF">SAMN05660236_5419</name>
</gene>
<evidence type="ECO:0000259" key="5">
    <source>
        <dbReference type="Pfam" id="PF04542"/>
    </source>
</evidence>
<name>A0A1T5MGR4_9BACT</name>
<dbReference type="AlphaFoldDB" id="A0A1T5MGR4"/>
<dbReference type="InterPro" id="IPR036388">
    <property type="entry name" value="WH-like_DNA-bd_sf"/>
</dbReference>
<keyword evidence="2" id="KW-0805">Transcription regulation</keyword>
<dbReference type="GO" id="GO:0003677">
    <property type="term" value="F:DNA binding"/>
    <property type="evidence" value="ECO:0007669"/>
    <property type="project" value="InterPro"/>
</dbReference>
<dbReference type="Proteomes" id="UP000190961">
    <property type="component" value="Unassembled WGS sequence"/>
</dbReference>
<keyword evidence="3" id="KW-0731">Sigma factor</keyword>
<dbReference type="Pfam" id="PF08281">
    <property type="entry name" value="Sigma70_r4_2"/>
    <property type="match status" value="1"/>
</dbReference>
<evidence type="ECO:0000259" key="6">
    <source>
        <dbReference type="Pfam" id="PF08281"/>
    </source>
</evidence>
<protein>
    <submittedName>
        <fullName evidence="7">RNA polymerase sigma-70 factor, ECF subfamily</fullName>
    </submittedName>
</protein>
<dbReference type="NCBIfam" id="TIGR02985">
    <property type="entry name" value="Sig70_bacteroi1"/>
    <property type="match status" value="1"/>
</dbReference>
<reference evidence="7 8" key="1">
    <citation type="submission" date="2017-02" db="EMBL/GenBank/DDBJ databases">
        <authorList>
            <person name="Peterson S.W."/>
        </authorList>
    </citation>
    <scope>NUCLEOTIDE SEQUENCE [LARGE SCALE GENOMIC DNA]</scope>
    <source>
        <strain evidence="7 8">DSM 25262</strain>
    </source>
</reference>
<dbReference type="PANTHER" id="PTHR43133">
    <property type="entry name" value="RNA POLYMERASE ECF-TYPE SIGMA FACTO"/>
    <property type="match status" value="1"/>
</dbReference>
<keyword evidence="4" id="KW-0804">Transcription</keyword>
<dbReference type="SUPFAM" id="SSF88659">
    <property type="entry name" value="Sigma3 and sigma4 domains of RNA polymerase sigma factors"/>
    <property type="match status" value="1"/>
</dbReference>
<evidence type="ECO:0000256" key="4">
    <source>
        <dbReference type="ARBA" id="ARBA00023163"/>
    </source>
</evidence>
<dbReference type="InterPro" id="IPR039425">
    <property type="entry name" value="RNA_pol_sigma-70-like"/>
</dbReference>
<dbReference type="InterPro" id="IPR013249">
    <property type="entry name" value="RNA_pol_sigma70_r4_t2"/>
</dbReference>
<evidence type="ECO:0000256" key="3">
    <source>
        <dbReference type="ARBA" id="ARBA00023082"/>
    </source>
</evidence>
<dbReference type="InterPro" id="IPR007627">
    <property type="entry name" value="RNA_pol_sigma70_r2"/>
</dbReference>
<feature type="domain" description="RNA polymerase sigma factor 70 region 4 type 2" evidence="6">
    <location>
        <begin position="124"/>
        <end position="176"/>
    </location>
</feature>
<feature type="domain" description="RNA polymerase sigma-70 region 2" evidence="5">
    <location>
        <begin position="29"/>
        <end position="92"/>
    </location>
</feature>
<evidence type="ECO:0000256" key="2">
    <source>
        <dbReference type="ARBA" id="ARBA00023015"/>
    </source>
</evidence>
<dbReference type="OrthoDB" id="679904at2"/>
<dbReference type="InterPro" id="IPR013325">
    <property type="entry name" value="RNA_pol_sigma_r2"/>
</dbReference>
<dbReference type="InterPro" id="IPR014327">
    <property type="entry name" value="RNA_pol_sigma70_bacteroid"/>
</dbReference>
<dbReference type="SUPFAM" id="SSF88946">
    <property type="entry name" value="Sigma2 domain of RNA polymerase sigma factors"/>
    <property type="match status" value="1"/>
</dbReference>
<dbReference type="InterPro" id="IPR013324">
    <property type="entry name" value="RNA_pol_sigma_r3/r4-like"/>
</dbReference>
<sequence>MSHLNLYTTEEQMLQGLRLGSEHAFEAIFKKHWRPLYNQAYSKVQSREEAEEIVQSIFSTLWEKRDSFLITNLSFYLQTAVRNRVINHIRQRVTQRKYWDYYKNFIPQQKDDTENTVIYDDLSQAIEHAVSRLPKKSQQVFRLSRIEGRSTSEIANRLKLSEKAIQYHLTKSLKELRIQLRDFILAILLFIDQ</sequence>
<dbReference type="RefSeq" id="WP_079689888.1">
    <property type="nucleotide sequence ID" value="NZ_FUZU01000004.1"/>
</dbReference>
<dbReference type="PANTHER" id="PTHR43133:SF46">
    <property type="entry name" value="RNA POLYMERASE SIGMA-70 FACTOR ECF SUBFAMILY"/>
    <property type="match status" value="1"/>
</dbReference>
<evidence type="ECO:0000256" key="1">
    <source>
        <dbReference type="ARBA" id="ARBA00010641"/>
    </source>
</evidence>